<dbReference type="RefSeq" id="WP_161484399.1">
    <property type="nucleotide sequence ID" value="NZ_WXEW01000018.1"/>
</dbReference>
<accession>A0A7C9NCQ5</accession>
<dbReference type="EMBL" id="WXEW01000018">
    <property type="protein sequence ID" value="NAS27473.1"/>
    <property type="molecule type" value="Genomic_DNA"/>
</dbReference>
<comment type="caution">
    <text evidence="3">The sequence shown here is derived from an EMBL/GenBank/DDBJ whole genome shotgun (WGS) entry which is preliminary data.</text>
</comment>
<dbReference type="AlphaFoldDB" id="A0A7C9NCQ5"/>
<evidence type="ECO:0000256" key="1">
    <source>
        <dbReference type="SAM" id="MobiDB-lite"/>
    </source>
</evidence>
<feature type="region of interest" description="Disordered" evidence="1">
    <location>
        <begin position="38"/>
        <end position="63"/>
    </location>
</feature>
<keyword evidence="4" id="KW-1185">Reference proteome</keyword>
<proteinExistence type="predicted"/>
<sequence length="63" mass="6391">MITINRRAPVAIAWAAIRSALGALVRFTAVAVVLTTPAATPEAATPPNGSTLALHASSITQPN</sequence>
<organism evidence="3 4">
    <name type="scientific">Herbidospora solisilvae</name>
    <dbReference type="NCBI Taxonomy" id="2696284"/>
    <lineage>
        <taxon>Bacteria</taxon>
        <taxon>Bacillati</taxon>
        <taxon>Actinomycetota</taxon>
        <taxon>Actinomycetes</taxon>
        <taxon>Streptosporangiales</taxon>
        <taxon>Streptosporangiaceae</taxon>
        <taxon>Herbidospora</taxon>
    </lineage>
</organism>
<feature type="compositionally biased region" description="Low complexity" evidence="1">
    <location>
        <begin position="38"/>
        <end position="47"/>
    </location>
</feature>
<feature type="signal peptide" evidence="2">
    <location>
        <begin position="1"/>
        <end position="31"/>
    </location>
</feature>
<keyword evidence="2" id="KW-0732">Signal</keyword>
<reference evidence="3 4" key="1">
    <citation type="submission" date="2020-01" db="EMBL/GenBank/DDBJ databases">
        <title>Herbidospora sp. NEAU-GS84 nov., a novel actinomycete isolated from soil.</title>
        <authorList>
            <person name="Han L."/>
        </authorList>
    </citation>
    <scope>NUCLEOTIDE SEQUENCE [LARGE SCALE GENOMIC DNA]</scope>
    <source>
        <strain evidence="3 4">NEAU-GS84</strain>
    </source>
</reference>
<gene>
    <name evidence="3" type="ORF">GT755_38130</name>
</gene>
<protein>
    <submittedName>
        <fullName evidence="3">Uncharacterized protein</fullName>
    </submittedName>
</protein>
<evidence type="ECO:0000313" key="3">
    <source>
        <dbReference type="EMBL" id="NAS27473.1"/>
    </source>
</evidence>
<feature type="chain" id="PRO_5038510974" evidence="2">
    <location>
        <begin position="32"/>
        <end position="63"/>
    </location>
</feature>
<name>A0A7C9NCQ5_9ACTN</name>
<dbReference type="Proteomes" id="UP000479526">
    <property type="component" value="Unassembled WGS sequence"/>
</dbReference>
<evidence type="ECO:0000256" key="2">
    <source>
        <dbReference type="SAM" id="SignalP"/>
    </source>
</evidence>
<evidence type="ECO:0000313" key="4">
    <source>
        <dbReference type="Proteomes" id="UP000479526"/>
    </source>
</evidence>